<evidence type="ECO:0000313" key="2">
    <source>
        <dbReference type="Proteomes" id="UP000252733"/>
    </source>
</evidence>
<dbReference type="AlphaFoldDB" id="A0A2T0XPY9"/>
<organism evidence="1 2">
    <name type="scientific">Marinilabilia salmonicolor</name>
    <dbReference type="NCBI Taxonomy" id="989"/>
    <lineage>
        <taxon>Bacteria</taxon>
        <taxon>Pseudomonadati</taxon>
        <taxon>Bacteroidota</taxon>
        <taxon>Bacteroidia</taxon>
        <taxon>Marinilabiliales</taxon>
        <taxon>Marinilabiliaceae</taxon>
        <taxon>Marinilabilia</taxon>
    </lineage>
</organism>
<dbReference type="OrthoDB" id="1121590at2"/>
<accession>A0A2T0XPY9</accession>
<dbReference type="RefSeq" id="WP_106152323.1">
    <property type="nucleotide sequence ID" value="NZ_PVTS01000004.1"/>
</dbReference>
<dbReference type="Proteomes" id="UP000252733">
    <property type="component" value="Unassembled WGS sequence"/>
</dbReference>
<dbReference type="EMBL" id="QPIZ01000019">
    <property type="protein sequence ID" value="RCW31061.1"/>
    <property type="molecule type" value="Genomic_DNA"/>
</dbReference>
<evidence type="ECO:0000313" key="1">
    <source>
        <dbReference type="EMBL" id="RCW31061.1"/>
    </source>
</evidence>
<dbReference type="STRING" id="1168289.GCA_000259075_00692"/>
<dbReference type="SUPFAM" id="SSF101874">
    <property type="entry name" value="YceI-like"/>
    <property type="match status" value="1"/>
</dbReference>
<proteinExistence type="predicted"/>
<protein>
    <recommendedName>
        <fullName evidence="3">YceI-like domain-containing protein</fullName>
    </recommendedName>
</protein>
<sequence length="226" mass="26049">MKLKNLLLLPAGYTKPVKRISQNEFKHYRRLRMVMVISFLFCFFHVVGQPMAEKHLPHHNESIVEECDNYIKIEGSTNVNHFHFEQVFRKKDEIIEEESHSGEIIKLKIPANEFNPSNPMMLDDFLKLIKASEYPYIDITIFFENIKLPAGAESTVVPKIKVGLAGTSNTYEIPGRIHDCREESVHLNGKVNISLQDFNLEPPSKFMGMVKVNNEVFINFGLTLNK</sequence>
<evidence type="ECO:0008006" key="3">
    <source>
        <dbReference type="Google" id="ProtNLM"/>
    </source>
</evidence>
<comment type="caution">
    <text evidence="1">The sequence shown here is derived from an EMBL/GenBank/DDBJ whole genome shotgun (WGS) entry which is preliminary data.</text>
</comment>
<gene>
    <name evidence="1" type="ORF">DFO77_11927</name>
</gene>
<keyword evidence="2" id="KW-1185">Reference proteome</keyword>
<reference evidence="1 2" key="1">
    <citation type="submission" date="2018-07" db="EMBL/GenBank/DDBJ databases">
        <title>Freshwater and sediment microbial communities from various areas in North America, analyzing microbe dynamics in response to fracking.</title>
        <authorList>
            <person name="Lamendella R."/>
        </authorList>
    </citation>
    <scope>NUCLEOTIDE SEQUENCE [LARGE SCALE GENOMIC DNA]</scope>
    <source>
        <strain evidence="1 2">160A</strain>
    </source>
</reference>
<dbReference type="Gene3D" id="2.40.128.110">
    <property type="entry name" value="Lipid/polyisoprenoid-binding, YceI-like"/>
    <property type="match status" value="1"/>
</dbReference>
<name>A0A2T0XPY9_9BACT</name>
<dbReference type="InterPro" id="IPR036761">
    <property type="entry name" value="TTHA0802/YceI-like_sf"/>
</dbReference>